<dbReference type="Pfam" id="PF02302">
    <property type="entry name" value="PTS_IIB"/>
    <property type="match status" value="1"/>
</dbReference>
<dbReference type="KEGG" id="lcl:LOCK919_2962"/>
<dbReference type="EMBL" id="LGIY01000004">
    <property type="protein sequence ID" value="POE43788.1"/>
    <property type="molecule type" value="Genomic_DNA"/>
</dbReference>
<dbReference type="GO" id="GO:0009401">
    <property type="term" value="P:phosphoenolpyruvate-dependent sugar phosphotransferase system"/>
    <property type="evidence" value="ECO:0007669"/>
    <property type="project" value="InterPro"/>
</dbReference>
<evidence type="ECO:0000256" key="1">
    <source>
        <dbReference type="ARBA" id="ARBA00022679"/>
    </source>
</evidence>
<evidence type="ECO:0000313" key="4">
    <source>
        <dbReference type="EMBL" id="POE43788.1"/>
    </source>
</evidence>
<dbReference type="KEGG" id="lcz:LCAZH_2711"/>
<dbReference type="AlphaFoldDB" id="A0A1J3C9B5"/>
<accession>S4ZRT5</accession>
<organism evidence="3 6">
    <name type="scientific">Lacticaseibacillus paracasei</name>
    <name type="common">Lactobacillus paracasei</name>
    <dbReference type="NCBI Taxonomy" id="1597"/>
    <lineage>
        <taxon>Bacteria</taxon>
        <taxon>Bacillati</taxon>
        <taxon>Bacillota</taxon>
        <taxon>Bacilli</taxon>
        <taxon>Lactobacillales</taxon>
        <taxon>Lactobacillaceae</taxon>
        <taxon>Lacticaseibacillus</taxon>
    </lineage>
</organism>
<dbReference type="OrthoDB" id="6603449at2"/>
<protein>
    <submittedName>
        <fullName evidence="4">PTS ascorbate transporter subunit IIB</fullName>
    </submittedName>
    <submittedName>
        <fullName evidence="3">PTS sugar transporter subunit IIB</fullName>
        <ecNumber evidence="3">2.7.1.-</ecNumber>
    </submittedName>
</protein>
<dbReference type="Proteomes" id="UP000237433">
    <property type="component" value="Unassembled WGS sequence"/>
</dbReference>
<keyword evidence="3" id="KW-0762">Sugar transport</keyword>
<accession>K6PWP6</accession>
<dbReference type="SUPFAM" id="SSF52794">
    <property type="entry name" value="PTS system IIB component-like"/>
    <property type="match status" value="1"/>
</dbReference>
<reference evidence="3" key="2">
    <citation type="submission" date="2023-06" db="EMBL/GenBank/DDBJ databases">
        <title>Draft Genome Sequences of lactic acid bacteria strains isolated from fermented milk products.</title>
        <authorList>
            <person name="Elcheninov A.G."/>
            <person name="Klyukina A."/>
            <person name="Zayulina K.S."/>
            <person name="Gavirova L.A."/>
            <person name="Shcherbakova P.A."/>
            <person name="Shestakov A.I."/>
            <person name="Kublanov I.V."/>
            <person name="Kochetkova T.V."/>
        </authorList>
    </citation>
    <scope>NUCLEOTIDE SEQUENCE</scope>
    <source>
        <strain evidence="3">TOM.1374</strain>
    </source>
</reference>
<dbReference type="GO" id="GO:0008982">
    <property type="term" value="F:protein-N(PI)-phosphohistidine-sugar phosphotransferase activity"/>
    <property type="evidence" value="ECO:0007669"/>
    <property type="project" value="InterPro"/>
</dbReference>
<feature type="domain" description="PTS EIIB type-2" evidence="2">
    <location>
        <begin position="2"/>
        <end position="94"/>
    </location>
</feature>
<dbReference type="Gene3D" id="3.40.50.2300">
    <property type="match status" value="1"/>
</dbReference>
<dbReference type="Proteomes" id="UP001231451">
    <property type="component" value="Unassembled WGS sequence"/>
</dbReference>
<name>A0A1J3C9B5_LACPA</name>
<dbReference type="InterPro" id="IPR003501">
    <property type="entry name" value="PTS_EIIB_2/3"/>
</dbReference>
<dbReference type="EMBL" id="JAUCBG010000002">
    <property type="protein sequence ID" value="MDM7453418.1"/>
    <property type="molecule type" value="Genomic_DNA"/>
</dbReference>
<accession>A0A1J3C9B5</accession>
<reference evidence="4 5" key="1">
    <citation type="journal article" date="2015" name="J. Am. Soc. Brew. Chem.">
        <title>Dissolved carbon dioxide selects for lactic acid bacteria able to grow in and spoil packaged beer.</title>
        <authorList>
            <person name="Bergsveinson J."/>
            <person name="Redekop A."/>
            <person name="Zoerb S."/>
            <person name="Ziola B."/>
        </authorList>
    </citation>
    <scope>NUCLEOTIDE SEQUENCE [LARGE SCALE GENOMIC DNA]</scope>
    <source>
        <strain evidence="4 5">CCC B1205</strain>
    </source>
</reference>
<dbReference type="RefSeq" id="WP_003568006.1">
    <property type="nucleotide sequence ID" value="NC_014334.2"/>
</dbReference>
<proteinExistence type="predicted"/>
<keyword evidence="1 3" id="KW-0808">Transferase</keyword>
<evidence type="ECO:0000313" key="3">
    <source>
        <dbReference type="EMBL" id="MDM7453418.1"/>
    </source>
</evidence>
<dbReference type="EC" id="2.7.1.-" evidence="3"/>
<comment type="caution">
    <text evidence="3">The sequence shown here is derived from an EMBL/GenBank/DDBJ whole genome shotgun (WGS) entry which is preliminary data.</text>
</comment>
<dbReference type="PROSITE" id="PS51099">
    <property type="entry name" value="PTS_EIIB_TYPE_2"/>
    <property type="match status" value="1"/>
</dbReference>
<dbReference type="CDD" id="cd05563">
    <property type="entry name" value="PTS_IIB_ascorbate"/>
    <property type="match status" value="1"/>
</dbReference>
<dbReference type="GeneID" id="57091300"/>
<accession>A0A0E2LYC8</accession>
<sequence length="98" mass="10637">MIQALVACRAGVGSSLMLKIKLNEVIAEHDLPVEVQHASLDGLSSFDGPIVVTLSDVADDLKEEGIQKEIVGIRNILDKKEIFEKITKALADLNAKQK</sequence>
<dbReference type="InterPro" id="IPR013011">
    <property type="entry name" value="PTS_EIIB_2"/>
</dbReference>
<gene>
    <name evidence="4" type="ORF">ACX51_04555</name>
    <name evidence="3" type="ORF">QUF16_03520</name>
</gene>
<dbReference type="InterPro" id="IPR036095">
    <property type="entry name" value="PTS_EIIB-like_sf"/>
</dbReference>
<keyword evidence="3" id="KW-0813">Transport</keyword>
<evidence type="ECO:0000313" key="6">
    <source>
        <dbReference type="Proteomes" id="UP001231451"/>
    </source>
</evidence>
<evidence type="ECO:0000313" key="5">
    <source>
        <dbReference type="Proteomes" id="UP000237433"/>
    </source>
</evidence>
<evidence type="ECO:0000259" key="2">
    <source>
        <dbReference type="PROSITE" id="PS51099"/>
    </source>
</evidence>